<dbReference type="PANTHER" id="PTHR22946">
    <property type="entry name" value="DIENELACTONE HYDROLASE DOMAIN-CONTAINING PROTEIN-RELATED"/>
    <property type="match status" value="1"/>
</dbReference>
<dbReference type="EMBL" id="JBBPCN010000001">
    <property type="protein sequence ID" value="MEK8070818.1"/>
    <property type="molecule type" value="Genomic_DNA"/>
</dbReference>
<dbReference type="Gene3D" id="3.40.50.1820">
    <property type="entry name" value="alpha/beta hydrolase"/>
    <property type="match status" value="1"/>
</dbReference>
<protein>
    <submittedName>
        <fullName evidence="3">Alpha/beta hydrolase</fullName>
    </submittedName>
</protein>
<dbReference type="InterPro" id="IPR029058">
    <property type="entry name" value="AB_hydrolase_fold"/>
</dbReference>
<comment type="caution">
    <text evidence="3">The sequence shown here is derived from an EMBL/GenBank/DDBJ whole genome shotgun (WGS) entry which is preliminary data.</text>
</comment>
<accession>A0ABU9CWS6</accession>
<keyword evidence="4" id="KW-1185">Reference proteome</keyword>
<dbReference type="Proteomes" id="UP001456513">
    <property type="component" value="Unassembled WGS sequence"/>
</dbReference>
<dbReference type="InterPro" id="IPR010520">
    <property type="entry name" value="FrsA-like"/>
</dbReference>
<name>A0ABU9CWS6_9NOCA</name>
<organism evidence="3 4">
    <name type="scientific">Rhodococcus navarretei</name>
    <dbReference type="NCBI Taxonomy" id="3128981"/>
    <lineage>
        <taxon>Bacteria</taxon>
        <taxon>Bacillati</taxon>
        <taxon>Actinomycetota</taxon>
        <taxon>Actinomycetes</taxon>
        <taxon>Mycobacteriales</taxon>
        <taxon>Nocardiaceae</taxon>
        <taxon>Rhodococcus</taxon>
    </lineage>
</organism>
<sequence>MSVRALTHSTESAAHRRGVAPFLPRLFVDRFTHLGGIPDAEFRRQLSECRSFDDDRWAPYWSTFADQYLARADQALSRLGAPDSARLLDAPDPSALTVLGEALAPAATILADRGTVADPEAPARFVAAHPEAADAAVAMDGLIKAVVYDFVAAWPGGSPQRQRAYRRSSRLSETLLQAMAPTMGYDVEVLDIVLPGTSDRVHGVLALPVGATNMPTVLVTNGLEGTIAETLFPLLAQREAGLATFVMEMPGTYSYNDHMTVDAENVYSSVIDFLAGDERIDAERLGIMGFSFGGYWAARMAAVDPRLKAAVSNGPLTHRSFGVVNSIGMPEVMLSTLSRTLGATSTAGLLRKVSKLSLRQLYRDIGIPLLVINGARDTLASTRDSIDLAVAAPNAQLVLFADDDHCAMGNAKHWSLLSTRFLREHLLAPSTK</sequence>
<evidence type="ECO:0000256" key="2">
    <source>
        <dbReference type="ARBA" id="ARBA00022801"/>
    </source>
</evidence>
<evidence type="ECO:0000313" key="4">
    <source>
        <dbReference type="Proteomes" id="UP001456513"/>
    </source>
</evidence>
<dbReference type="InterPro" id="IPR050261">
    <property type="entry name" value="FrsA_esterase"/>
</dbReference>
<keyword evidence="2 3" id="KW-0378">Hydrolase</keyword>
<dbReference type="RefSeq" id="WP_341440828.1">
    <property type="nucleotide sequence ID" value="NZ_JBBPCN010000001.1"/>
</dbReference>
<dbReference type="PANTHER" id="PTHR22946:SF12">
    <property type="entry name" value="CONIDIAL PIGMENT BIOSYNTHESIS PROTEIN AYG1 (AFU_ORTHOLOGUE AFUA_2G17550)"/>
    <property type="match status" value="1"/>
</dbReference>
<evidence type="ECO:0000256" key="1">
    <source>
        <dbReference type="ARBA" id="ARBA00008645"/>
    </source>
</evidence>
<dbReference type="SUPFAM" id="SSF53474">
    <property type="entry name" value="alpha/beta-Hydrolases"/>
    <property type="match status" value="1"/>
</dbReference>
<gene>
    <name evidence="3" type="ORF">AABD04_08150</name>
</gene>
<dbReference type="Pfam" id="PF06500">
    <property type="entry name" value="FrsA-like"/>
    <property type="match status" value="1"/>
</dbReference>
<proteinExistence type="inferred from homology"/>
<comment type="similarity">
    <text evidence="1">Belongs to the AB hydrolase superfamily.</text>
</comment>
<dbReference type="GO" id="GO:0016787">
    <property type="term" value="F:hydrolase activity"/>
    <property type="evidence" value="ECO:0007669"/>
    <property type="project" value="UniProtKB-KW"/>
</dbReference>
<evidence type="ECO:0000313" key="3">
    <source>
        <dbReference type="EMBL" id="MEK8070818.1"/>
    </source>
</evidence>
<reference evidence="3 4" key="1">
    <citation type="submission" date="2024-03" db="EMBL/GenBank/DDBJ databases">
        <title>Rhodococcus navarretei sp. nov. and Pseudarthrobacter quantumdoti sp. nov., two new species with the ability to biosynthesize Quantum Dots isolated from soil samples at Union Glacier, Antarctica.</title>
        <authorList>
            <person name="Vargas M."/>
        </authorList>
    </citation>
    <scope>NUCLEOTIDE SEQUENCE [LARGE SCALE GENOMIC DNA]</scope>
    <source>
        <strain evidence="3 4">EXRC-4A-4</strain>
    </source>
</reference>